<reference evidence="2 3" key="1">
    <citation type="journal article" date="2013" name="Sci. Rep.">
        <title>Extraordinary expansion of a Sorangium cellulosum genome from an alkaline milieu.</title>
        <authorList>
            <person name="Han K."/>
            <person name="Li Z.F."/>
            <person name="Peng R."/>
            <person name="Zhu L.P."/>
            <person name="Zhou T."/>
            <person name="Wang L.G."/>
            <person name="Li S.G."/>
            <person name="Zhang X.B."/>
            <person name="Hu W."/>
            <person name="Wu Z.H."/>
            <person name="Qin N."/>
            <person name="Li Y.Z."/>
        </authorList>
    </citation>
    <scope>NUCLEOTIDE SEQUENCE [LARGE SCALE GENOMIC DNA]</scope>
    <source>
        <strain evidence="2 3">So0157-2</strain>
    </source>
</reference>
<dbReference type="OrthoDB" id="5321643at2"/>
<dbReference type="EMBL" id="CP003969">
    <property type="protein sequence ID" value="AGP41553.1"/>
    <property type="molecule type" value="Genomic_DNA"/>
</dbReference>
<protein>
    <recommendedName>
        <fullName evidence="1">YgjP-like metallopeptidase domain-containing protein</fullName>
    </recommendedName>
</protein>
<feature type="domain" description="YgjP-like metallopeptidase" evidence="1">
    <location>
        <begin position="20"/>
        <end position="222"/>
    </location>
</feature>
<dbReference type="AlphaFoldDB" id="S4YF82"/>
<dbReference type="eggNOG" id="COG1451">
    <property type="taxonomic scope" value="Bacteria"/>
</dbReference>
<dbReference type="Pfam" id="PF01863">
    <property type="entry name" value="YgjP-like"/>
    <property type="match status" value="1"/>
</dbReference>
<accession>S4YF82</accession>
<dbReference type="CDD" id="cd07344">
    <property type="entry name" value="M48_yhfN_like"/>
    <property type="match status" value="1"/>
</dbReference>
<proteinExistence type="predicted"/>
<dbReference type="HOGENOM" id="CLU_065947_2_2_7"/>
<dbReference type="PATRIC" id="fig|1254432.3.peg.10822"/>
<dbReference type="STRING" id="1254432.SCE1572_47930"/>
<name>S4YF82_SORCE</name>
<organism evidence="2 3">
    <name type="scientific">Sorangium cellulosum So0157-2</name>
    <dbReference type="NCBI Taxonomy" id="1254432"/>
    <lineage>
        <taxon>Bacteria</taxon>
        <taxon>Pseudomonadati</taxon>
        <taxon>Myxococcota</taxon>
        <taxon>Polyangia</taxon>
        <taxon>Polyangiales</taxon>
        <taxon>Polyangiaceae</taxon>
        <taxon>Sorangium</taxon>
    </lineage>
</organism>
<gene>
    <name evidence="2" type="ORF">SCE1572_47930</name>
</gene>
<dbReference type="PANTHER" id="PTHR30399">
    <property type="entry name" value="UNCHARACTERIZED PROTEIN YGJP"/>
    <property type="match status" value="1"/>
</dbReference>
<evidence type="ECO:0000313" key="3">
    <source>
        <dbReference type="Proteomes" id="UP000014803"/>
    </source>
</evidence>
<dbReference type="InterPro" id="IPR053136">
    <property type="entry name" value="UTP_pyrophosphatase-like"/>
</dbReference>
<dbReference type="KEGG" id="scu:SCE1572_47930"/>
<sequence>MTALVVGDLEFQVRRSDRRRTLEITIDRDGQLLLSAPSTTAPAQLERFARAKQFWVYQKLAAKETLPPKALARQFVSGEGFPYLGRTFRLLLVPELDVPVKLEAGRFKMRRADAVDGHAHMVRWYAAHARPWLEARVERYAGRIEVQPGRLVVQDLGYHWGSCGKGGRLYFHWKTILLPPRIVEYVVLHELVHLIEPHHGSAFWQRLARVMPDYEARKAALAEIGRQLP</sequence>
<dbReference type="RefSeq" id="WP_020741421.1">
    <property type="nucleotide sequence ID" value="NC_021658.1"/>
</dbReference>
<dbReference type="InterPro" id="IPR002725">
    <property type="entry name" value="YgjP-like_metallopeptidase"/>
</dbReference>
<dbReference type="Proteomes" id="UP000014803">
    <property type="component" value="Chromosome"/>
</dbReference>
<evidence type="ECO:0000313" key="2">
    <source>
        <dbReference type="EMBL" id="AGP41553.1"/>
    </source>
</evidence>
<dbReference type="Gene3D" id="3.30.2010.10">
    <property type="entry name" value="Metalloproteases ('zincins'), catalytic domain"/>
    <property type="match status" value="1"/>
</dbReference>
<dbReference type="PANTHER" id="PTHR30399:SF1">
    <property type="entry name" value="UTP PYROPHOSPHATASE"/>
    <property type="match status" value="1"/>
</dbReference>
<evidence type="ECO:0000259" key="1">
    <source>
        <dbReference type="Pfam" id="PF01863"/>
    </source>
</evidence>